<evidence type="ECO:0000256" key="1">
    <source>
        <dbReference type="ARBA" id="ARBA00005417"/>
    </source>
</evidence>
<dbReference type="EMBL" id="JANLCJ010000004">
    <property type="protein sequence ID" value="MCS5734551.1"/>
    <property type="molecule type" value="Genomic_DNA"/>
</dbReference>
<accession>A0ABT2H3N6</accession>
<evidence type="ECO:0000259" key="6">
    <source>
        <dbReference type="PROSITE" id="PS50893"/>
    </source>
</evidence>
<dbReference type="PROSITE" id="PS00211">
    <property type="entry name" value="ABC_TRANSPORTER_1"/>
    <property type="match status" value="1"/>
</dbReference>
<dbReference type="SUPFAM" id="SSF52540">
    <property type="entry name" value="P-loop containing nucleoside triphosphate hydrolases"/>
    <property type="match status" value="1"/>
</dbReference>
<dbReference type="InterPro" id="IPR052156">
    <property type="entry name" value="BCAA_Transport_ATP-bd_LivF"/>
</dbReference>
<dbReference type="InterPro" id="IPR003439">
    <property type="entry name" value="ABC_transporter-like_ATP-bd"/>
</dbReference>
<name>A0ABT2H3N6_9MICO</name>
<keyword evidence="4 7" id="KW-0067">ATP-binding</keyword>
<dbReference type="SMART" id="SM00382">
    <property type="entry name" value="AAA"/>
    <property type="match status" value="1"/>
</dbReference>
<dbReference type="InterPro" id="IPR027417">
    <property type="entry name" value="P-loop_NTPase"/>
</dbReference>
<dbReference type="Proteomes" id="UP001165586">
    <property type="component" value="Unassembled WGS sequence"/>
</dbReference>
<keyword evidence="2" id="KW-0813">Transport</keyword>
<evidence type="ECO:0000313" key="8">
    <source>
        <dbReference type="Proteomes" id="UP001165586"/>
    </source>
</evidence>
<evidence type="ECO:0000256" key="4">
    <source>
        <dbReference type="ARBA" id="ARBA00022840"/>
    </source>
</evidence>
<reference evidence="7" key="1">
    <citation type="submission" date="2022-08" db="EMBL/GenBank/DDBJ databases">
        <authorList>
            <person name="Deng Y."/>
            <person name="Han X.-F."/>
            <person name="Zhang Y.-Q."/>
        </authorList>
    </citation>
    <scope>NUCLEOTIDE SEQUENCE</scope>
    <source>
        <strain evidence="7">CPCC 203386</strain>
    </source>
</reference>
<dbReference type="InterPro" id="IPR017871">
    <property type="entry name" value="ABC_transporter-like_CS"/>
</dbReference>
<keyword evidence="5" id="KW-0029">Amino-acid transport</keyword>
<dbReference type="RefSeq" id="WP_259539415.1">
    <property type="nucleotide sequence ID" value="NZ_JANLCJ010000004.1"/>
</dbReference>
<evidence type="ECO:0000256" key="5">
    <source>
        <dbReference type="ARBA" id="ARBA00022970"/>
    </source>
</evidence>
<sequence length="244" mass="25707">MPETLLEARGLRAGYAGVDIVKGIDLHVNEGEVVALLGANGAGKTTTMLTLAGELSPLGGEVLFQGHSKAGALHKRARNGLSFVTEERSIFSNLTTRQNLSVGRVDPDDAIAIFPELQALLGRRAGLLSGGEQQMLTLSRALSRAPKLLLADELSLGLAPKTVGRLLRAVRAAADRGVGALLIEQHVHRVLDIADRVYLLHHGRIQFEGTAAETRASLDDIQAAYLSSGSDTSAAEFAESDSAG</sequence>
<evidence type="ECO:0000256" key="2">
    <source>
        <dbReference type="ARBA" id="ARBA00022448"/>
    </source>
</evidence>
<keyword evidence="8" id="KW-1185">Reference proteome</keyword>
<protein>
    <submittedName>
        <fullName evidence="7">ATP-binding cassette domain-containing protein</fullName>
    </submittedName>
</protein>
<evidence type="ECO:0000256" key="3">
    <source>
        <dbReference type="ARBA" id="ARBA00022741"/>
    </source>
</evidence>
<dbReference type="Gene3D" id="3.40.50.300">
    <property type="entry name" value="P-loop containing nucleotide triphosphate hydrolases"/>
    <property type="match status" value="1"/>
</dbReference>
<feature type="domain" description="ABC transporter" evidence="6">
    <location>
        <begin position="6"/>
        <end position="227"/>
    </location>
</feature>
<dbReference type="GO" id="GO:0005524">
    <property type="term" value="F:ATP binding"/>
    <property type="evidence" value="ECO:0007669"/>
    <property type="project" value="UniProtKB-KW"/>
</dbReference>
<comment type="caution">
    <text evidence="7">The sequence shown here is derived from an EMBL/GenBank/DDBJ whole genome shotgun (WGS) entry which is preliminary data.</text>
</comment>
<gene>
    <name evidence="7" type="ORF">N1032_12455</name>
</gene>
<evidence type="ECO:0000313" key="7">
    <source>
        <dbReference type="EMBL" id="MCS5734551.1"/>
    </source>
</evidence>
<organism evidence="7 8">
    <name type="scientific">Herbiconiux daphne</name>
    <dbReference type="NCBI Taxonomy" id="2970914"/>
    <lineage>
        <taxon>Bacteria</taxon>
        <taxon>Bacillati</taxon>
        <taxon>Actinomycetota</taxon>
        <taxon>Actinomycetes</taxon>
        <taxon>Micrococcales</taxon>
        <taxon>Microbacteriaceae</taxon>
        <taxon>Herbiconiux</taxon>
    </lineage>
</organism>
<dbReference type="InterPro" id="IPR003593">
    <property type="entry name" value="AAA+_ATPase"/>
</dbReference>
<keyword evidence="3" id="KW-0547">Nucleotide-binding</keyword>
<dbReference type="Pfam" id="PF00005">
    <property type="entry name" value="ABC_tran"/>
    <property type="match status" value="1"/>
</dbReference>
<proteinExistence type="inferred from homology"/>
<comment type="similarity">
    <text evidence="1">Belongs to the ABC transporter superfamily.</text>
</comment>
<dbReference type="PANTHER" id="PTHR43820:SF4">
    <property type="entry name" value="HIGH-AFFINITY BRANCHED-CHAIN AMINO ACID TRANSPORT ATP-BINDING PROTEIN LIVF"/>
    <property type="match status" value="1"/>
</dbReference>
<dbReference type="PANTHER" id="PTHR43820">
    <property type="entry name" value="HIGH-AFFINITY BRANCHED-CHAIN AMINO ACID TRANSPORT ATP-BINDING PROTEIN LIVF"/>
    <property type="match status" value="1"/>
</dbReference>
<dbReference type="PROSITE" id="PS50893">
    <property type="entry name" value="ABC_TRANSPORTER_2"/>
    <property type="match status" value="1"/>
</dbReference>